<dbReference type="KEGG" id="amuc:Pan181_44220"/>
<sequence>MRHELAALLPAATAELHEALAISPTHQVARYREESKMVATSRIDGVLTPWYLERVRERLYSLLRNDSVGHVILRMSSPGGLVAGTPETADLVRELSEAKAVTVVASEYLASAAYWIASQATTIVASPSTVVGSVGVVSVLTDSSAAYEAAGIKVIPVASANAKHRGMPGVPVTEGDIEAVRAQVEEVSRWFLAYINRVPPRRSRKRMTSDQILQAISAETYYAEEALKRGFVDEVAAPEHAIAKVLANDKHADLHGKDAYEKYAELAIAAHPGIDYLADLSESQEAALRRKYPTLAEAADDYRRLH</sequence>
<evidence type="ECO:0000256" key="1">
    <source>
        <dbReference type="ARBA" id="ARBA00008683"/>
    </source>
</evidence>
<gene>
    <name evidence="3" type="primary">sohB_3</name>
    <name evidence="3" type="ORF">Pan181_44220</name>
</gene>
<organism evidence="3 4">
    <name type="scientific">Aeoliella mucimassa</name>
    <dbReference type="NCBI Taxonomy" id="2527972"/>
    <lineage>
        <taxon>Bacteria</taxon>
        <taxon>Pseudomonadati</taxon>
        <taxon>Planctomycetota</taxon>
        <taxon>Planctomycetia</taxon>
        <taxon>Pirellulales</taxon>
        <taxon>Lacipirellulaceae</taxon>
        <taxon>Aeoliella</taxon>
    </lineage>
</organism>
<accession>A0A518ATZ2</accession>
<dbReference type="PANTHER" id="PTHR42987">
    <property type="entry name" value="PEPTIDASE S49"/>
    <property type="match status" value="1"/>
</dbReference>
<dbReference type="Gene3D" id="3.90.226.10">
    <property type="entry name" value="2-enoyl-CoA Hydratase, Chain A, domain 1"/>
    <property type="match status" value="1"/>
</dbReference>
<dbReference type="InterPro" id="IPR029045">
    <property type="entry name" value="ClpP/crotonase-like_dom_sf"/>
</dbReference>
<protein>
    <submittedName>
        <fullName evidence="3">Putative protease SohB</fullName>
        <ecNumber evidence="3">3.4.21.-</ecNumber>
    </submittedName>
</protein>
<dbReference type="EMBL" id="CP036278">
    <property type="protein sequence ID" value="QDU58189.1"/>
    <property type="molecule type" value="Genomic_DNA"/>
</dbReference>
<keyword evidence="3" id="KW-0378">Hydrolase</keyword>
<keyword evidence="4" id="KW-1185">Reference proteome</keyword>
<dbReference type="OrthoDB" id="282590at2"/>
<evidence type="ECO:0000313" key="3">
    <source>
        <dbReference type="EMBL" id="QDU58189.1"/>
    </source>
</evidence>
<comment type="similarity">
    <text evidence="1">Belongs to the peptidase S49 family.</text>
</comment>
<proteinExistence type="inferred from homology"/>
<dbReference type="GO" id="GO:0008233">
    <property type="term" value="F:peptidase activity"/>
    <property type="evidence" value="ECO:0007669"/>
    <property type="project" value="UniProtKB-KW"/>
</dbReference>
<evidence type="ECO:0000313" key="4">
    <source>
        <dbReference type="Proteomes" id="UP000315750"/>
    </source>
</evidence>
<dbReference type="AlphaFoldDB" id="A0A518ATZ2"/>
<dbReference type="EC" id="3.4.21.-" evidence="3"/>
<dbReference type="GO" id="GO:0006508">
    <property type="term" value="P:proteolysis"/>
    <property type="evidence" value="ECO:0007669"/>
    <property type="project" value="UniProtKB-KW"/>
</dbReference>
<dbReference type="PANTHER" id="PTHR42987:SF4">
    <property type="entry name" value="PROTEASE SOHB-RELATED"/>
    <property type="match status" value="1"/>
</dbReference>
<keyword evidence="3" id="KW-0645">Protease</keyword>
<dbReference type="InterPro" id="IPR002142">
    <property type="entry name" value="Peptidase_S49"/>
</dbReference>
<dbReference type="SUPFAM" id="SSF52096">
    <property type="entry name" value="ClpP/crotonase"/>
    <property type="match status" value="1"/>
</dbReference>
<dbReference type="Pfam" id="PF01343">
    <property type="entry name" value="Peptidase_S49"/>
    <property type="match status" value="1"/>
</dbReference>
<feature type="domain" description="Peptidase S49" evidence="2">
    <location>
        <begin position="95"/>
        <end position="245"/>
    </location>
</feature>
<evidence type="ECO:0000259" key="2">
    <source>
        <dbReference type="Pfam" id="PF01343"/>
    </source>
</evidence>
<reference evidence="3 4" key="1">
    <citation type="submission" date="2019-02" db="EMBL/GenBank/DDBJ databases">
        <title>Deep-cultivation of Planctomycetes and their phenomic and genomic characterization uncovers novel biology.</title>
        <authorList>
            <person name="Wiegand S."/>
            <person name="Jogler M."/>
            <person name="Boedeker C."/>
            <person name="Pinto D."/>
            <person name="Vollmers J."/>
            <person name="Rivas-Marin E."/>
            <person name="Kohn T."/>
            <person name="Peeters S.H."/>
            <person name="Heuer A."/>
            <person name="Rast P."/>
            <person name="Oberbeckmann S."/>
            <person name="Bunk B."/>
            <person name="Jeske O."/>
            <person name="Meyerdierks A."/>
            <person name="Storesund J.E."/>
            <person name="Kallscheuer N."/>
            <person name="Luecker S."/>
            <person name="Lage O.M."/>
            <person name="Pohl T."/>
            <person name="Merkel B.J."/>
            <person name="Hornburger P."/>
            <person name="Mueller R.-W."/>
            <person name="Bruemmer F."/>
            <person name="Labrenz M."/>
            <person name="Spormann A.M."/>
            <person name="Op den Camp H."/>
            <person name="Overmann J."/>
            <person name="Amann R."/>
            <person name="Jetten M.S.M."/>
            <person name="Mascher T."/>
            <person name="Medema M.H."/>
            <person name="Devos D.P."/>
            <person name="Kaster A.-K."/>
            <person name="Ovreas L."/>
            <person name="Rohde M."/>
            <person name="Galperin M.Y."/>
            <person name="Jogler C."/>
        </authorList>
    </citation>
    <scope>NUCLEOTIDE SEQUENCE [LARGE SCALE GENOMIC DNA]</scope>
    <source>
        <strain evidence="3 4">Pan181</strain>
    </source>
</reference>
<name>A0A518ATZ2_9BACT</name>
<dbReference type="Proteomes" id="UP000315750">
    <property type="component" value="Chromosome"/>
</dbReference>
<dbReference type="RefSeq" id="WP_145249805.1">
    <property type="nucleotide sequence ID" value="NZ_CP036278.1"/>
</dbReference>